<proteinExistence type="inferred from homology"/>
<dbReference type="InterPro" id="IPR006703">
    <property type="entry name" value="G_AIG1"/>
</dbReference>
<dbReference type="SUPFAM" id="SSF52540">
    <property type="entry name" value="P-loop containing nucleoside triphosphate hydrolases"/>
    <property type="match status" value="1"/>
</dbReference>
<dbReference type="Pfam" id="PF00041">
    <property type="entry name" value="fn3"/>
    <property type="match status" value="2"/>
</dbReference>
<dbReference type="InterPro" id="IPR048997">
    <property type="entry name" value="Stonustoxin-like_helical"/>
</dbReference>
<keyword evidence="2" id="KW-0547">Nucleotide-binding</keyword>
<evidence type="ECO:0000256" key="2">
    <source>
        <dbReference type="ARBA" id="ARBA00022741"/>
    </source>
</evidence>
<evidence type="ECO:0000259" key="4">
    <source>
        <dbReference type="PROSITE" id="PS50853"/>
    </source>
</evidence>
<dbReference type="InterPro" id="IPR040581">
    <property type="entry name" value="Thioredoxin_11"/>
</dbReference>
<protein>
    <recommendedName>
        <fullName evidence="4">Fibronectin type-III domain-containing protein</fullName>
    </recommendedName>
</protein>
<reference evidence="5" key="2">
    <citation type="submission" date="2025-09" db="UniProtKB">
        <authorList>
            <consortium name="Ensembl"/>
        </authorList>
    </citation>
    <scope>IDENTIFICATION</scope>
</reference>
<dbReference type="InterPro" id="IPR036116">
    <property type="entry name" value="FN3_sf"/>
</dbReference>
<dbReference type="GO" id="GO:0005525">
    <property type="term" value="F:GTP binding"/>
    <property type="evidence" value="ECO:0007669"/>
    <property type="project" value="InterPro"/>
</dbReference>
<dbReference type="GeneTree" id="ENSGT00390000014380"/>
<evidence type="ECO:0000313" key="6">
    <source>
        <dbReference type="Proteomes" id="UP000694569"/>
    </source>
</evidence>
<comment type="similarity">
    <text evidence="1">Belongs to the TRAFAC class TrmE-Era-EngA-EngB-Septin-like GTPase superfamily. AIG1/Toc34/Toc159-like paraseptin GTPase family. IAN subfamily.</text>
</comment>
<dbReference type="SMART" id="SM00060">
    <property type="entry name" value="FN3"/>
    <property type="match status" value="2"/>
</dbReference>
<dbReference type="InterPro" id="IPR052090">
    <property type="entry name" value="Cytolytic_pore-forming_toxin"/>
</dbReference>
<name>A0A8C5WD18_9ANUR</name>
<dbReference type="PROSITE" id="PS50853">
    <property type="entry name" value="FN3"/>
    <property type="match status" value="2"/>
</dbReference>
<evidence type="ECO:0000313" key="5">
    <source>
        <dbReference type="Ensembl" id="ENSLLEP00000029137.1"/>
    </source>
</evidence>
<keyword evidence="6" id="KW-1185">Reference proteome</keyword>
<sequence length="1289" mass="144925">MDSATIEMPSLGRPFSLGMLYDCRSDQLIPGVTLWNHDALNADVESKSQENTSFELIASDSISDKSSALNISASLKASFFGGLVSVGGSATYINDTKSSSHNARVTLKYSRTTRFDQLTMNHLGTQNMTYPEVFDKGTATHVVTGILYGAQAFFIFDREVSTSENIQDIQGNLQVMIKKIPSITIEGEGKLVMTDKEKESVSKFNCTFHGDFALERNPVTFEDAINTYANLPKLLGQKEEKAVPAKVWLYPLSKLDNRAAKLVREISNNLISKAENILQQMTDVNMQCNDLMRHPAAEIFPDIKRKIRHFREYCEQFTLVLQKQLAQTLPSIRGGGMEEAALVNILAGKDRSPFAKLHVEGYLGTKRQEMDIVSSYLKVLANVKVLPSENELNQVVTDPMVEFIVCFNFTSLNEEETYLSDLTNWLPILENLESKVYQPKTVTPWFKNTDIIRKARVYLRAFQEFTQANASREDTQYIISCTSDKKNPGVSIYLYEVGGLVSDCFLPPGKPSPPVIVSLSNDMVKLSLKPSDLGEEFLVGYSIEYRKQEEENWKTHRTENKDQEVNLTGLQANKTYQVRYSSMSKAGLSRASDNTVVKTLPASPPEIIKCTSESTYLHLLWREPKVIGEGATITEYNIAYKEGEHDNPTWLETRTGKKTENWVIEGLKPKTSYAIRVQAICGDHGTSAPSDEIEALTSDAQSSNIKYQLLKYSKLLTEGKPSVYELKTELSDSGYRKYRLGKENLSKTKKVILLVGATGTGKTTLINGIANYILGVDWKDDFRFKLIHEVTDKTQAHSQTSLVTAYEMNHATGYNIPYSLTLIDTPGFGDTRGIEQDKKVTEAIHAFFAGDHAIDQIDAVCFVVQAALARLTPTQKYIFSSVFSIFGKDIKDNILILINFSDGERPPVLEAIKTADIPCTQDSNGDPIHYKFNNSALFANNESSNVSFSEMFWTMGAHSMKTFFTYLNTTQSKSLRLTKEVLQERKRLEVTLQALQPQIKAGLVKLDAIRKTQASLKQNQDLMKANKDFEYEINVTVPVQEEVPHGLFITNCQQCHFTCHDNCAYADDKDKIHCSAMSNGNCTVCPNHCIWNVHFNQKYKWKYVNRKEKRTYEDLKKKFEEARGEVMTTEKMFQELNNEYTTVKEAVLTLISGSSKSLKRLHEIALVPNPLSTTEYIDLMIQSEEQEAKPGYKERIQSLKDVRLDAEIIEKIENGEELLPEKMLKYARIAGKTMSLFQKAENVSVGSDASVWTNRNGKTPGSQEAPPIATGNVAAPTIAWPRTFSLKNT</sequence>
<feature type="domain" description="Fibronectin type-III" evidence="4">
    <location>
        <begin position="604"/>
        <end position="700"/>
    </location>
</feature>
<dbReference type="Gene3D" id="3.40.50.300">
    <property type="entry name" value="P-loop containing nucleotide triphosphate hydrolases"/>
    <property type="match status" value="1"/>
</dbReference>
<reference evidence="5" key="1">
    <citation type="submission" date="2025-08" db="UniProtKB">
        <authorList>
            <consortium name="Ensembl"/>
        </authorList>
    </citation>
    <scope>IDENTIFICATION</scope>
</reference>
<dbReference type="Pfam" id="PF21109">
    <property type="entry name" value="Stonustoxin_helical"/>
    <property type="match status" value="1"/>
</dbReference>
<dbReference type="InterPro" id="IPR056072">
    <property type="entry name" value="SNTX_MACPF/CDC-like_dom"/>
</dbReference>
<evidence type="ECO:0000256" key="1">
    <source>
        <dbReference type="ARBA" id="ARBA00008535"/>
    </source>
</evidence>
<feature type="domain" description="Fibronectin type-III" evidence="4">
    <location>
        <begin position="510"/>
        <end position="602"/>
    </location>
</feature>
<organism evidence="5 6">
    <name type="scientific">Leptobrachium leishanense</name>
    <name type="common">Leishan spiny toad</name>
    <dbReference type="NCBI Taxonomy" id="445787"/>
    <lineage>
        <taxon>Eukaryota</taxon>
        <taxon>Metazoa</taxon>
        <taxon>Chordata</taxon>
        <taxon>Craniata</taxon>
        <taxon>Vertebrata</taxon>
        <taxon>Euteleostomi</taxon>
        <taxon>Amphibia</taxon>
        <taxon>Batrachia</taxon>
        <taxon>Anura</taxon>
        <taxon>Pelobatoidea</taxon>
        <taxon>Megophryidae</taxon>
        <taxon>Leptobrachium</taxon>
    </lineage>
</organism>
<dbReference type="FunFam" id="3.40.50.300:FF:002049">
    <property type="entry name" value="Si:ch73-170d6.2"/>
    <property type="match status" value="1"/>
</dbReference>
<dbReference type="InterPro" id="IPR003961">
    <property type="entry name" value="FN3_dom"/>
</dbReference>
<dbReference type="InterPro" id="IPR013783">
    <property type="entry name" value="Ig-like_fold"/>
</dbReference>
<dbReference type="OrthoDB" id="8954335at2759"/>
<dbReference type="Pfam" id="PF18078">
    <property type="entry name" value="Thioredoxin_11"/>
    <property type="match status" value="1"/>
</dbReference>
<feature type="coiled-coil region" evidence="3">
    <location>
        <begin position="1105"/>
        <end position="1139"/>
    </location>
</feature>
<dbReference type="PANTHER" id="PTHR31594">
    <property type="entry name" value="AIG1-TYPE G DOMAIN-CONTAINING PROTEIN"/>
    <property type="match status" value="1"/>
</dbReference>
<dbReference type="PANTHER" id="PTHR31594:SF16">
    <property type="entry name" value="SI:CH211-281L24.3"/>
    <property type="match status" value="1"/>
</dbReference>
<dbReference type="CDD" id="cd00063">
    <property type="entry name" value="FN3"/>
    <property type="match status" value="2"/>
</dbReference>
<dbReference type="Pfam" id="PF24674">
    <property type="entry name" value="MACPF_SNTX"/>
    <property type="match status" value="1"/>
</dbReference>
<dbReference type="Pfam" id="PF04548">
    <property type="entry name" value="AIG1"/>
    <property type="match status" value="1"/>
</dbReference>
<dbReference type="SUPFAM" id="SSF49265">
    <property type="entry name" value="Fibronectin type III"/>
    <property type="match status" value="1"/>
</dbReference>
<dbReference type="Gene3D" id="2.60.40.10">
    <property type="entry name" value="Immunoglobulins"/>
    <property type="match status" value="2"/>
</dbReference>
<dbReference type="InterPro" id="IPR027417">
    <property type="entry name" value="P-loop_NTPase"/>
</dbReference>
<dbReference type="Ensembl" id="ENSLLET00000030266.1">
    <property type="protein sequence ID" value="ENSLLEP00000029137.1"/>
    <property type="gene ID" value="ENSLLEG00000018495.1"/>
</dbReference>
<dbReference type="Proteomes" id="UP000694569">
    <property type="component" value="Unplaced"/>
</dbReference>
<keyword evidence="3" id="KW-0175">Coiled coil</keyword>
<evidence type="ECO:0000256" key="3">
    <source>
        <dbReference type="SAM" id="Coils"/>
    </source>
</evidence>
<dbReference type="CDD" id="cd00882">
    <property type="entry name" value="Ras_like_GTPase"/>
    <property type="match status" value="1"/>
</dbReference>
<accession>A0A8C5WD18</accession>